<organism evidence="2 3">
    <name type="scientific">Rhizobium redzepovicii</name>
    <dbReference type="NCBI Taxonomy" id="2867518"/>
    <lineage>
        <taxon>Bacteria</taxon>
        <taxon>Pseudomonadati</taxon>
        <taxon>Pseudomonadota</taxon>
        <taxon>Alphaproteobacteria</taxon>
        <taxon>Hyphomicrobiales</taxon>
        <taxon>Rhizobiaceae</taxon>
        <taxon>Rhizobium/Agrobacterium group</taxon>
        <taxon>Rhizobium</taxon>
    </lineage>
</organism>
<feature type="transmembrane region" description="Helical" evidence="1">
    <location>
        <begin position="6"/>
        <end position="25"/>
    </location>
</feature>
<comment type="caution">
    <text evidence="2">The sequence shown here is derived from an EMBL/GenBank/DDBJ whole genome shotgun (WGS) entry which is preliminary data.</text>
</comment>
<gene>
    <name evidence="2" type="ORF">RJJ37_05135</name>
</gene>
<dbReference type="RefSeq" id="WP_239620452.1">
    <property type="nucleotide sequence ID" value="NZ_JAILYH010000011.1"/>
</dbReference>
<proteinExistence type="predicted"/>
<keyword evidence="1" id="KW-0812">Transmembrane</keyword>
<sequence length="118" mass="12796">MSVSPLAIAIWVVHASSIIFLAVVVGRALFDRWFGIGNPSPSRQDLAAFLGVLLFSTNIYLQGLDEIGGDLRLAGVTAALYGRSDASWLKTSSRRKQSRRCEITDTSGKILAVVPAYR</sequence>
<keyword evidence="1" id="KW-0472">Membrane</keyword>
<evidence type="ECO:0000313" key="2">
    <source>
        <dbReference type="EMBL" id="MDR9759022.1"/>
    </source>
</evidence>
<evidence type="ECO:0000256" key="1">
    <source>
        <dbReference type="SAM" id="Phobius"/>
    </source>
</evidence>
<dbReference type="AlphaFoldDB" id="A0AAW8NWH9"/>
<name>A0AAW8NWH9_9HYPH</name>
<reference evidence="3" key="1">
    <citation type="submission" date="2023-07" db="EMBL/GenBank/DDBJ databases">
        <title>Genomic characterization of faba bean (Vicia faba) microsymbionts in Mexican soils.</title>
        <authorList>
            <person name="Rivera Orduna F.N."/>
            <person name="Guevara-Luna J."/>
            <person name="Yan J."/>
            <person name="Arroyo-Herrera I."/>
            <person name="Li Y."/>
            <person name="Vasquez-Murrieta M.S."/>
            <person name="Wang E.T."/>
        </authorList>
    </citation>
    <scope>NUCLEOTIDE SEQUENCE [LARGE SCALE GENOMIC DNA]</scope>
    <source>
        <strain evidence="3">CH6</strain>
    </source>
</reference>
<keyword evidence="3" id="KW-1185">Reference proteome</keyword>
<protein>
    <submittedName>
        <fullName evidence="2">Uncharacterized protein</fullName>
    </submittedName>
</protein>
<dbReference type="Proteomes" id="UP001269402">
    <property type="component" value="Unassembled WGS sequence"/>
</dbReference>
<evidence type="ECO:0000313" key="3">
    <source>
        <dbReference type="Proteomes" id="UP001269402"/>
    </source>
</evidence>
<keyword evidence="1" id="KW-1133">Transmembrane helix</keyword>
<dbReference type="EMBL" id="JAVLSH010000002">
    <property type="protein sequence ID" value="MDR9759022.1"/>
    <property type="molecule type" value="Genomic_DNA"/>
</dbReference>
<accession>A0AAW8NWH9</accession>